<name>A0A7S3DDU6_9EUKA</name>
<dbReference type="EMBL" id="HBIB01025560">
    <property type="protein sequence ID" value="CAE0254379.1"/>
    <property type="molecule type" value="Transcribed_RNA"/>
</dbReference>
<proteinExistence type="predicted"/>
<dbReference type="AlphaFoldDB" id="A0A7S3DDU6"/>
<sequence>MSVARRLEQLTREFGKHDQIEEVKSWFAQEVELPLLDYEQDAEREFSQVHDAKADENMNRYSRRQAASSSASSTMNALLPPSDRSKTSEEYLDSNDIPPGKIILLDATRRENQELKLQLDELHKQMKNDQSQVEECLSEFVEDIKRYEGLYNEASEKVSIIPISKMKNEFAVEQVKEVERERDEVMRKLDELQSLCRTITDERDSALREATLLQGELKNLSADGNDCLAEERRKLEVDRLEAEKYKLRKEREELRLKVEELQRSLSGQSVPNDSVPSASGCSKHGHLLTERETLEQLVESNLTASTLTSPIEIAEVLQNPHVRGAFAFLSKPLLDEICELTRVVESLSIVLKHS</sequence>
<accession>A0A7S3DDU6</accession>
<protein>
    <submittedName>
        <fullName evidence="3">Uncharacterized protein</fullName>
    </submittedName>
</protein>
<feature type="coiled-coil region" evidence="1">
    <location>
        <begin position="105"/>
        <end position="264"/>
    </location>
</feature>
<keyword evidence="1" id="KW-0175">Coiled coil</keyword>
<gene>
    <name evidence="3" type="ORF">PBIL07802_LOCUS16623</name>
</gene>
<evidence type="ECO:0000256" key="1">
    <source>
        <dbReference type="SAM" id="Coils"/>
    </source>
</evidence>
<evidence type="ECO:0000313" key="3">
    <source>
        <dbReference type="EMBL" id="CAE0254379.1"/>
    </source>
</evidence>
<evidence type="ECO:0000256" key="2">
    <source>
        <dbReference type="SAM" id="MobiDB-lite"/>
    </source>
</evidence>
<organism evidence="3">
    <name type="scientific">Palpitomonas bilix</name>
    <dbReference type="NCBI Taxonomy" id="652834"/>
    <lineage>
        <taxon>Eukaryota</taxon>
        <taxon>Eukaryota incertae sedis</taxon>
    </lineage>
</organism>
<feature type="compositionally biased region" description="Basic and acidic residues" evidence="2">
    <location>
        <begin position="49"/>
        <end position="58"/>
    </location>
</feature>
<reference evidence="3" key="1">
    <citation type="submission" date="2021-01" db="EMBL/GenBank/DDBJ databases">
        <authorList>
            <person name="Corre E."/>
            <person name="Pelletier E."/>
            <person name="Niang G."/>
            <person name="Scheremetjew M."/>
            <person name="Finn R."/>
            <person name="Kale V."/>
            <person name="Holt S."/>
            <person name="Cochrane G."/>
            <person name="Meng A."/>
            <person name="Brown T."/>
            <person name="Cohen L."/>
        </authorList>
    </citation>
    <scope>NUCLEOTIDE SEQUENCE</scope>
    <source>
        <strain evidence="3">NIES-2562</strain>
    </source>
</reference>
<feature type="region of interest" description="Disordered" evidence="2">
    <location>
        <begin position="49"/>
        <end position="93"/>
    </location>
</feature>